<dbReference type="OrthoDB" id="9787654at2"/>
<dbReference type="RefSeq" id="WP_119400405.1">
    <property type="nucleotide sequence ID" value="NZ_QWJJ01000018.1"/>
</dbReference>
<keyword evidence="3" id="KW-1185">Reference proteome</keyword>
<dbReference type="SUPFAM" id="SSF51556">
    <property type="entry name" value="Metallo-dependent hydrolases"/>
    <property type="match status" value="1"/>
</dbReference>
<dbReference type="GO" id="GO:0016787">
    <property type="term" value="F:hydrolase activity"/>
    <property type="evidence" value="ECO:0007669"/>
    <property type="project" value="UniProtKB-KW"/>
</dbReference>
<evidence type="ECO:0000313" key="3">
    <source>
        <dbReference type="Proteomes" id="UP000265848"/>
    </source>
</evidence>
<protein>
    <submittedName>
        <fullName evidence="2">Amidohydrolase</fullName>
    </submittedName>
</protein>
<dbReference type="Proteomes" id="UP000265848">
    <property type="component" value="Unassembled WGS sequence"/>
</dbReference>
<gene>
    <name evidence="2" type="ORF">DL237_17560</name>
</gene>
<dbReference type="Pfam" id="PF04909">
    <property type="entry name" value="Amidohydro_2"/>
    <property type="match status" value="1"/>
</dbReference>
<feature type="domain" description="Amidohydrolase-related" evidence="1">
    <location>
        <begin position="11"/>
        <end position="272"/>
    </location>
</feature>
<dbReference type="PANTHER" id="PTHR35563:SF2">
    <property type="entry name" value="BARREL METAL-DEPENDENT HYDROLASE, PUTATIVE (AFU_ORTHOLOGUE AFUA_1G16240)-RELATED"/>
    <property type="match status" value="1"/>
</dbReference>
<proteinExistence type="predicted"/>
<dbReference type="PANTHER" id="PTHR35563">
    <property type="entry name" value="BARREL METAL-DEPENDENT HYDROLASE, PUTATIVE (AFU_ORTHOLOGUE AFUA_1G16240)-RELATED"/>
    <property type="match status" value="1"/>
</dbReference>
<evidence type="ECO:0000259" key="1">
    <source>
        <dbReference type="Pfam" id="PF04909"/>
    </source>
</evidence>
<name>A0A399IYH0_9RHOB</name>
<dbReference type="Gene3D" id="3.20.20.140">
    <property type="entry name" value="Metal-dependent hydrolases"/>
    <property type="match status" value="1"/>
</dbReference>
<keyword evidence="2" id="KW-0378">Hydrolase</keyword>
<accession>A0A399IYH0</accession>
<dbReference type="AlphaFoldDB" id="A0A399IYH0"/>
<sequence length="284" mass="30980">MTDFAIPAGSCDTHVHVYRKGAPTVPGALAAPVEDDVARYRQTRRALGLSRAVIVQPTAYGTDNTVSSEAIEALGREQTRGVAVVDDAVSDRALRDLSEAGFCGARLQMLAGGVIPWDQVDRIAERVATCGWHVQLQLDGHDLPQRADQILSWPGTVVIDHIGKFLDPVAPDHPAFHCLLRLIDTGRVWVKLSAPYEVSRIGQPGYDDVSALARALVRHAPERMLWASNWPHIQIRPRPDDAKMLKLLGDWAPDPAVRDRILCENPAVVYGFKSAIMGEGIAPA</sequence>
<dbReference type="EMBL" id="QWJJ01000018">
    <property type="protein sequence ID" value="RII37299.1"/>
    <property type="molecule type" value="Genomic_DNA"/>
</dbReference>
<evidence type="ECO:0000313" key="2">
    <source>
        <dbReference type="EMBL" id="RII37299.1"/>
    </source>
</evidence>
<dbReference type="InterPro" id="IPR052358">
    <property type="entry name" value="Aro_Compnd_Degr_Hydrolases"/>
</dbReference>
<organism evidence="2 3">
    <name type="scientific">Pseudooceanicola sediminis</name>
    <dbReference type="NCBI Taxonomy" id="2211117"/>
    <lineage>
        <taxon>Bacteria</taxon>
        <taxon>Pseudomonadati</taxon>
        <taxon>Pseudomonadota</taxon>
        <taxon>Alphaproteobacteria</taxon>
        <taxon>Rhodobacterales</taxon>
        <taxon>Paracoccaceae</taxon>
        <taxon>Pseudooceanicola</taxon>
    </lineage>
</organism>
<dbReference type="InterPro" id="IPR006680">
    <property type="entry name" value="Amidohydro-rel"/>
</dbReference>
<dbReference type="InterPro" id="IPR032466">
    <property type="entry name" value="Metal_Hydrolase"/>
</dbReference>
<reference evidence="2 3" key="1">
    <citation type="submission" date="2018-08" db="EMBL/GenBank/DDBJ databases">
        <title>Pseudooceanicola sediminis CY03 in the family Rhodobacteracea.</title>
        <authorList>
            <person name="Zhang Y.-J."/>
        </authorList>
    </citation>
    <scope>NUCLEOTIDE SEQUENCE [LARGE SCALE GENOMIC DNA]</scope>
    <source>
        <strain evidence="2 3">CY03</strain>
    </source>
</reference>
<comment type="caution">
    <text evidence="2">The sequence shown here is derived from an EMBL/GenBank/DDBJ whole genome shotgun (WGS) entry which is preliminary data.</text>
</comment>